<organism evidence="1 2">
    <name type="scientific">Paxillus rubicundulus Ve08.2h10</name>
    <dbReference type="NCBI Taxonomy" id="930991"/>
    <lineage>
        <taxon>Eukaryota</taxon>
        <taxon>Fungi</taxon>
        <taxon>Dikarya</taxon>
        <taxon>Basidiomycota</taxon>
        <taxon>Agaricomycotina</taxon>
        <taxon>Agaricomycetes</taxon>
        <taxon>Agaricomycetidae</taxon>
        <taxon>Boletales</taxon>
        <taxon>Paxilineae</taxon>
        <taxon>Paxillaceae</taxon>
        <taxon>Paxillus</taxon>
    </lineage>
</organism>
<dbReference type="HOGENOM" id="CLU_068505_0_0_1"/>
<proteinExistence type="predicted"/>
<dbReference type="AlphaFoldDB" id="A0A0D0CPJ9"/>
<dbReference type="Proteomes" id="UP000054538">
    <property type="component" value="Unassembled WGS sequence"/>
</dbReference>
<name>A0A0D0CPJ9_9AGAM</name>
<evidence type="ECO:0000313" key="1">
    <source>
        <dbReference type="EMBL" id="KIK72741.1"/>
    </source>
</evidence>
<evidence type="ECO:0000313" key="2">
    <source>
        <dbReference type="Proteomes" id="UP000054538"/>
    </source>
</evidence>
<dbReference type="InParanoid" id="A0A0D0CPJ9"/>
<accession>A0A0D0CPJ9</accession>
<sequence length="262" mass="29743">MNNSSFLQSPFGPGMDRCWTDVTIDLNVIGAASDLRKIFKHFPPENNPRMCRIFWHHIRTLMDTVMAIIGHTVLLGITPSRHPILQYVAHNAAAMEANRFKLQDIPPFEGDLAESHYCTIVMAPVDAWWQDLNALSEDPEPTNWEYIPNVNRNHQFWDILKEFSERSASHDIPHQSLSRLLYNIRNSIGQSLGYLTQDINGIQADIEATTKSLSRLLSRTPEGAMATLAEIRSQLGRGDDGFWAERFREMDQIIARGNAGDV</sequence>
<keyword evidence="2" id="KW-1185">Reference proteome</keyword>
<dbReference type="OrthoDB" id="2637980at2759"/>
<reference evidence="1 2" key="1">
    <citation type="submission" date="2014-04" db="EMBL/GenBank/DDBJ databases">
        <authorList>
            <consortium name="DOE Joint Genome Institute"/>
            <person name="Kuo A."/>
            <person name="Kohler A."/>
            <person name="Jargeat P."/>
            <person name="Nagy L.G."/>
            <person name="Floudas D."/>
            <person name="Copeland A."/>
            <person name="Barry K.W."/>
            <person name="Cichocki N."/>
            <person name="Veneault-Fourrey C."/>
            <person name="LaButti K."/>
            <person name="Lindquist E.A."/>
            <person name="Lipzen A."/>
            <person name="Lundell T."/>
            <person name="Morin E."/>
            <person name="Murat C."/>
            <person name="Sun H."/>
            <person name="Tunlid A."/>
            <person name="Henrissat B."/>
            <person name="Grigoriev I.V."/>
            <person name="Hibbett D.S."/>
            <person name="Martin F."/>
            <person name="Nordberg H.P."/>
            <person name="Cantor M.N."/>
            <person name="Hua S.X."/>
        </authorList>
    </citation>
    <scope>NUCLEOTIDE SEQUENCE [LARGE SCALE GENOMIC DNA]</scope>
    <source>
        <strain evidence="1 2">Ve08.2h10</strain>
    </source>
</reference>
<protein>
    <submittedName>
        <fullName evidence="1">Unplaced genomic scaffold scaffold_5673, whole genome shotgun sequence</fullName>
    </submittedName>
</protein>
<reference evidence="2" key="2">
    <citation type="submission" date="2015-01" db="EMBL/GenBank/DDBJ databases">
        <title>Evolutionary Origins and Diversification of the Mycorrhizal Mutualists.</title>
        <authorList>
            <consortium name="DOE Joint Genome Institute"/>
            <consortium name="Mycorrhizal Genomics Consortium"/>
            <person name="Kohler A."/>
            <person name="Kuo A."/>
            <person name="Nagy L.G."/>
            <person name="Floudas D."/>
            <person name="Copeland A."/>
            <person name="Barry K.W."/>
            <person name="Cichocki N."/>
            <person name="Veneault-Fourrey C."/>
            <person name="LaButti K."/>
            <person name="Lindquist E.A."/>
            <person name="Lipzen A."/>
            <person name="Lundell T."/>
            <person name="Morin E."/>
            <person name="Murat C."/>
            <person name="Riley R."/>
            <person name="Ohm R."/>
            <person name="Sun H."/>
            <person name="Tunlid A."/>
            <person name="Henrissat B."/>
            <person name="Grigoriev I.V."/>
            <person name="Hibbett D.S."/>
            <person name="Martin F."/>
        </authorList>
    </citation>
    <scope>NUCLEOTIDE SEQUENCE [LARGE SCALE GENOMIC DNA]</scope>
    <source>
        <strain evidence="2">Ve08.2h10</strain>
    </source>
</reference>
<dbReference type="EMBL" id="KN830495">
    <property type="protein sequence ID" value="KIK72741.1"/>
    <property type="molecule type" value="Genomic_DNA"/>
</dbReference>
<gene>
    <name evidence="1" type="ORF">PAXRUDRAFT_21640</name>
</gene>